<organism evidence="7 8">
    <name type="scientific">Bowmanella dokdonensis</name>
    <dbReference type="NCBI Taxonomy" id="751969"/>
    <lineage>
        <taxon>Bacteria</taxon>
        <taxon>Pseudomonadati</taxon>
        <taxon>Pseudomonadota</taxon>
        <taxon>Gammaproteobacteria</taxon>
        <taxon>Alteromonadales</taxon>
        <taxon>Alteromonadaceae</taxon>
        <taxon>Bowmanella</taxon>
    </lineage>
</organism>
<reference evidence="7" key="1">
    <citation type="submission" date="2021-03" db="EMBL/GenBank/DDBJ databases">
        <title>novel species isolated from a fishpond in China.</title>
        <authorList>
            <person name="Lu H."/>
            <person name="Cai Z."/>
        </authorList>
    </citation>
    <scope>NUCLEOTIDE SEQUENCE</scope>
    <source>
        <strain evidence="7">JCM 30855</strain>
    </source>
</reference>
<dbReference type="PANTHER" id="PTHR24421:SF59">
    <property type="entry name" value="OXYGEN SENSOR HISTIDINE KINASE NREB"/>
    <property type="match status" value="1"/>
</dbReference>
<evidence type="ECO:0000313" key="7">
    <source>
        <dbReference type="EMBL" id="MBN7824173.1"/>
    </source>
</evidence>
<comment type="caution">
    <text evidence="7">The sequence shown here is derived from an EMBL/GenBank/DDBJ whole genome shotgun (WGS) entry which is preliminary data.</text>
</comment>
<keyword evidence="3" id="KW-0902">Two-component regulatory system</keyword>
<dbReference type="GO" id="GO:0000155">
    <property type="term" value="F:phosphorelay sensor kinase activity"/>
    <property type="evidence" value="ECO:0007669"/>
    <property type="project" value="InterPro"/>
</dbReference>
<dbReference type="SUPFAM" id="SSF55874">
    <property type="entry name" value="ATPase domain of HSP90 chaperone/DNA topoisomerase II/histidine kinase"/>
    <property type="match status" value="1"/>
</dbReference>
<dbReference type="GO" id="GO:0046983">
    <property type="term" value="F:protein dimerization activity"/>
    <property type="evidence" value="ECO:0007669"/>
    <property type="project" value="InterPro"/>
</dbReference>
<evidence type="ECO:0000259" key="6">
    <source>
        <dbReference type="Pfam" id="PF07730"/>
    </source>
</evidence>
<accession>A0A939ILF9</accession>
<dbReference type="AlphaFoldDB" id="A0A939ILF9"/>
<name>A0A939ILF9_9ALTE</name>
<feature type="domain" description="Signal transduction histidine kinase subgroup 3 dimerisation and phosphoacceptor" evidence="6">
    <location>
        <begin position="191"/>
        <end position="254"/>
    </location>
</feature>
<feature type="transmembrane region" description="Helical" evidence="5">
    <location>
        <begin position="41"/>
        <end position="58"/>
    </location>
</feature>
<feature type="coiled-coil region" evidence="4">
    <location>
        <begin position="162"/>
        <end position="189"/>
    </location>
</feature>
<dbReference type="Pfam" id="PF07730">
    <property type="entry name" value="HisKA_3"/>
    <property type="match status" value="1"/>
</dbReference>
<evidence type="ECO:0000256" key="1">
    <source>
        <dbReference type="ARBA" id="ARBA00022679"/>
    </source>
</evidence>
<feature type="transmembrane region" description="Helical" evidence="5">
    <location>
        <begin position="137"/>
        <end position="156"/>
    </location>
</feature>
<keyword evidence="5" id="KW-0472">Membrane</keyword>
<feature type="transmembrane region" description="Helical" evidence="5">
    <location>
        <begin position="12"/>
        <end position="29"/>
    </location>
</feature>
<dbReference type="InterPro" id="IPR036890">
    <property type="entry name" value="HATPase_C_sf"/>
</dbReference>
<dbReference type="CDD" id="cd16917">
    <property type="entry name" value="HATPase_UhpB-NarQ-NarX-like"/>
    <property type="match status" value="1"/>
</dbReference>
<dbReference type="GO" id="GO:0016020">
    <property type="term" value="C:membrane"/>
    <property type="evidence" value="ECO:0007669"/>
    <property type="project" value="InterPro"/>
</dbReference>
<dbReference type="EMBL" id="JAFKCV010000001">
    <property type="protein sequence ID" value="MBN7824173.1"/>
    <property type="molecule type" value="Genomic_DNA"/>
</dbReference>
<keyword evidence="4" id="KW-0175">Coiled coil</keyword>
<dbReference type="Gene3D" id="1.20.5.1930">
    <property type="match status" value="1"/>
</dbReference>
<proteinExistence type="predicted"/>
<dbReference type="RefSeq" id="WP_206572260.1">
    <property type="nucleotide sequence ID" value="NZ_JAFKCV010000001.1"/>
</dbReference>
<dbReference type="Proteomes" id="UP000664654">
    <property type="component" value="Unassembled WGS sequence"/>
</dbReference>
<dbReference type="InterPro" id="IPR050482">
    <property type="entry name" value="Sensor_HK_TwoCompSys"/>
</dbReference>
<keyword evidence="2 7" id="KW-0418">Kinase</keyword>
<feature type="transmembrane region" description="Helical" evidence="5">
    <location>
        <begin position="96"/>
        <end position="117"/>
    </location>
</feature>
<evidence type="ECO:0000256" key="3">
    <source>
        <dbReference type="ARBA" id="ARBA00023012"/>
    </source>
</evidence>
<gene>
    <name evidence="7" type="ORF">J0A66_02935</name>
</gene>
<feature type="transmembrane region" description="Helical" evidence="5">
    <location>
        <begin position="70"/>
        <end position="89"/>
    </location>
</feature>
<evidence type="ECO:0000256" key="2">
    <source>
        <dbReference type="ARBA" id="ARBA00022777"/>
    </source>
</evidence>
<evidence type="ECO:0000313" key="8">
    <source>
        <dbReference type="Proteomes" id="UP000664654"/>
    </source>
</evidence>
<evidence type="ECO:0000256" key="4">
    <source>
        <dbReference type="SAM" id="Coils"/>
    </source>
</evidence>
<keyword evidence="5" id="KW-1133">Transmembrane helix</keyword>
<dbReference type="PANTHER" id="PTHR24421">
    <property type="entry name" value="NITRATE/NITRITE SENSOR PROTEIN NARX-RELATED"/>
    <property type="match status" value="1"/>
</dbReference>
<dbReference type="Gene3D" id="3.30.565.10">
    <property type="entry name" value="Histidine kinase-like ATPase, C-terminal domain"/>
    <property type="match status" value="1"/>
</dbReference>
<keyword evidence="5" id="KW-0812">Transmembrane</keyword>
<protein>
    <submittedName>
        <fullName evidence="7">Histidine kinase</fullName>
    </submittedName>
</protein>
<keyword evidence="1" id="KW-0808">Transferase</keyword>
<evidence type="ECO:0000256" key="5">
    <source>
        <dbReference type="SAM" id="Phobius"/>
    </source>
</evidence>
<keyword evidence="8" id="KW-1185">Reference proteome</keyword>
<dbReference type="InterPro" id="IPR011712">
    <property type="entry name" value="Sig_transdc_His_kin_sub3_dim/P"/>
</dbReference>
<sequence length="377" mass="42262">MTNWRDNISIELLSAMITWALVAGSSLYYTQMDLGWFHWRVYLSALLYSLYMAGFLLVTREGGFRHDQFVRTLLLLALFGIVNCLYIVVPYSYNAVLMAVWSALVPHFIAFRLALWLSPLWSAPLWLTQAFYWGHDYALITALLFWSFNLFALVTMQTTLREQKAREAANQLNRELMATQTLLNQAGKQAERTRIARNIHDLLGHHLTALSINLQVAGRKADGEVKQAVEKCHAIAGLLLSDVREAVAEIREKSLIDLQSALQELTTDLPRIQVDLNIQAEVQDVEQAHAILMCVKESLTNSLKHSSADRISISLSEASGNLQLDIHDNGQQKIAGFRTGNGLRGIQERASGLCGQALFESGPRGFHTRILLPGEMA</sequence>